<feature type="region of interest" description="Disordered" evidence="1">
    <location>
        <begin position="394"/>
        <end position="419"/>
    </location>
</feature>
<evidence type="ECO:0000313" key="3">
    <source>
        <dbReference type="Proteomes" id="UP000245207"/>
    </source>
</evidence>
<organism evidence="2 3">
    <name type="scientific">Artemisia annua</name>
    <name type="common">Sweet wormwood</name>
    <dbReference type="NCBI Taxonomy" id="35608"/>
    <lineage>
        <taxon>Eukaryota</taxon>
        <taxon>Viridiplantae</taxon>
        <taxon>Streptophyta</taxon>
        <taxon>Embryophyta</taxon>
        <taxon>Tracheophyta</taxon>
        <taxon>Spermatophyta</taxon>
        <taxon>Magnoliopsida</taxon>
        <taxon>eudicotyledons</taxon>
        <taxon>Gunneridae</taxon>
        <taxon>Pentapetalae</taxon>
        <taxon>asterids</taxon>
        <taxon>campanulids</taxon>
        <taxon>Asterales</taxon>
        <taxon>Asteraceae</taxon>
        <taxon>Asteroideae</taxon>
        <taxon>Anthemideae</taxon>
        <taxon>Artemisiinae</taxon>
        <taxon>Artemisia</taxon>
    </lineage>
</organism>
<comment type="caution">
    <text evidence="2">The sequence shown here is derived from an EMBL/GenBank/DDBJ whole genome shotgun (WGS) entry which is preliminary data.</text>
</comment>
<dbReference type="AlphaFoldDB" id="A0A2U1LQ55"/>
<dbReference type="Proteomes" id="UP000245207">
    <property type="component" value="Unassembled WGS sequence"/>
</dbReference>
<dbReference type="InterPro" id="IPR040256">
    <property type="entry name" value="At4g02000-like"/>
</dbReference>
<evidence type="ECO:0000256" key="1">
    <source>
        <dbReference type="SAM" id="MobiDB-lite"/>
    </source>
</evidence>
<dbReference type="PANTHER" id="PTHR31286:SF99">
    <property type="entry name" value="DUF4283 DOMAIN-CONTAINING PROTEIN"/>
    <property type="match status" value="1"/>
</dbReference>
<proteinExistence type="predicted"/>
<feature type="compositionally biased region" description="Basic and acidic residues" evidence="1">
    <location>
        <begin position="100"/>
        <end position="115"/>
    </location>
</feature>
<protein>
    <submittedName>
        <fullName evidence="2">Zinc knuckle CX2CX4HX4C</fullName>
    </submittedName>
</protein>
<name>A0A2U1LQ55_ARTAN</name>
<dbReference type="EMBL" id="PKPP01008277">
    <property type="protein sequence ID" value="PWA51114.1"/>
    <property type="molecule type" value="Genomic_DNA"/>
</dbReference>
<keyword evidence="3" id="KW-1185">Reference proteome</keyword>
<dbReference type="PANTHER" id="PTHR31286">
    <property type="entry name" value="GLYCINE-RICH CELL WALL STRUCTURAL PROTEIN 1.8-LIKE"/>
    <property type="match status" value="1"/>
</dbReference>
<evidence type="ECO:0000313" key="2">
    <source>
        <dbReference type="EMBL" id="PWA51114.1"/>
    </source>
</evidence>
<gene>
    <name evidence="2" type="ORF">CTI12_AA466470</name>
</gene>
<reference evidence="2 3" key="1">
    <citation type="journal article" date="2018" name="Mol. Plant">
        <title>The genome of Artemisia annua provides insight into the evolution of Asteraceae family and artemisinin biosynthesis.</title>
        <authorList>
            <person name="Shen Q."/>
            <person name="Zhang L."/>
            <person name="Liao Z."/>
            <person name="Wang S."/>
            <person name="Yan T."/>
            <person name="Shi P."/>
            <person name="Liu M."/>
            <person name="Fu X."/>
            <person name="Pan Q."/>
            <person name="Wang Y."/>
            <person name="Lv Z."/>
            <person name="Lu X."/>
            <person name="Zhang F."/>
            <person name="Jiang W."/>
            <person name="Ma Y."/>
            <person name="Chen M."/>
            <person name="Hao X."/>
            <person name="Li L."/>
            <person name="Tang Y."/>
            <person name="Lv G."/>
            <person name="Zhou Y."/>
            <person name="Sun X."/>
            <person name="Brodelius P.E."/>
            <person name="Rose J.K.C."/>
            <person name="Tang K."/>
        </authorList>
    </citation>
    <scope>NUCLEOTIDE SEQUENCE [LARGE SCALE GENOMIC DNA]</scope>
    <source>
        <strain evidence="3">cv. Huhao1</strain>
        <tissue evidence="2">Leaf</tissue>
    </source>
</reference>
<feature type="compositionally biased region" description="Low complexity" evidence="1">
    <location>
        <begin position="57"/>
        <end position="70"/>
    </location>
</feature>
<accession>A0A2U1LQ55</accession>
<sequence length="574" mass="62353">MDSSDSLNPNFVDPQIGVNEEAKSKRTTRSQLGAMKNKQAKGNNTSAHVNFRQGTQKMGSKGSKNSKGNVGSDGGENNSGIGEGFEEGLEGDVGSSVDAHSLESRSVGDPESEKDIEGMVSKTKNILNNANVEIRSEVSDGKNACSSINIGDIHVPVSDNPTLSTRNNPSGSPRILKRGEVLKQKGNNASADFSFNNVEKWPSLSESSKGNSPSQRIEGAVEGSNVENTKVNESMNKEMGNTAKSVSFASAVQGMSLNGANFARVLVEIDAQKGLMESIDVCYKSLGKSMKLKVEYPWKPPICSTCKVFGHGDENCSKIVPTEAAKVQGKDKVNVSTNYGNVKEGRGDDWKTVDHRKNVRSTGVNAGTNVDNNVQRGVGSNAYLQRGYTGETSYSRGGFSGRERGNTYGRGYNSQRYTRNDNQNVSSRYATEASTVNGANLKVNGQASNSHNRYAALVNDQENEGVEDMEVVKIRIDEICGKGDIVGESEREMWTTEEKDYYMVRVQESIMNMNVDSLKVSIEKLEKQISYSNRNIAMSSKSKADSMVKAIMVERGLTENQATLIKQHFDQAVL</sequence>
<feature type="compositionally biased region" description="Polar residues" evidence="1">
    <location>
        <begin position="204"/>
        <end position="215"/>
    </location>
</feature>
<feature type="region of interest" description="Disordered" evidence="1">
    <location>
        <begin position="202"/>
        <end position="226"/>
    </location>
</feature>
<feature type="compositionally biased region" description="Polar residues" evidence="1">
    <location>
        <begin position="40"/>
        <end position="56"/>
    </location>
</feature>
<feature type="region of interest" description="Disordered" evidence="1">
    <location>
        <begin position="1"/>
        <end position="115"/>
    </location>
</feature>